<gene>
    <name evidence="1" type="ORF">VNI00_018505</name>
</gene>
<comment type="caution">
    <text evidence="1">The sequence shown here is derived from an EMBL/GenBank/DDBJ whole genome shotgun (WGS) entry which is preliminary data.</text>
</comment>
<reference evidence="1 2" key="1">
    <citation type="submission" date="2024-01" db="EMBL/GenBank/DDBJ databases">
        <title>A draft genome for a cacao thread blight-causing isolate of Paramarasmius palmivorus.</title>
        <authorList>
            <person name="Baruah I.K."/>
            <person name="Bukari Y."/>
            <person name="Amoako-Attah I."/>
            <person name="Meinhardt L.W."/>
            <person name="Bailey B.A."/>
            <person name="Cohen S.P."/>
        </authorList>
    </citation>
    <scope>NUCLEOTIDE SEQUENCE [LARGE SCALE GENOMIC DNA]</scope>
    <source>
        <strain evidence="1 2">GH-12</strain>
    </source>
</reference>
<dbReference type="EMBL" id="JAYKXP010000241">
    <property type="protein sequence ID" value="KAK7017944.1"/>
    <property type="molecule type" value="Genomic_DNA"/>
</dbReference>
<dbReference type="AlphaFoldDB" id="A0AAW0AYV3"/>
<keyword evidence="2" id="KW-1185">Reference proteome</keyword>
<sequence>MARSKPKKVAKRPRPTITALNYDVMLEVLKWSVKRRREERESFMDLLVIRSDLTQGLLPQLYNKISATTSRKIRLLLRTLKSKSGLLKMINEVYITCGESPDLRYDENGAEISSNIADTITIIAPTVTHLHLRLETLPDVVHVLRTVAFPELRVLRASYMSLLNIDTTIRLHPLLKQIFREEHKKRPKRARRITLATEVNNWPKLKRMIATFCPDEMLEHRGLLDFSHIRTVEEFGISVWITANPLRYIERVIPPPKTKLIAILRRKLRAGEYAGHTVDQRAVVPVGGVDGKPYWGQDEEDLTALNYVQPWESGEDFYWDRLHAYLNNRDNKTPMFHVPAGEVAKSFN</sequence>
<evidence type="ECO:0000313" key="2">
    <source>
        <dbReference type="Proteomes" id="UP001383192"/>
    </source>
</evidence>
<dbReference type="Proteomes" id="UP001383192">
    <property type="component" value="Unassembled WGS sequence"/>
</dbReference>
<organism evidence="1 2">
    <name type="scientific">Paramarasmius palmivorus</name>
    <dbReference type="NCBI Taxonomy" id="297713"/>
    <lineage>
        <taxon>Eukaryota</taxon>
        <taxon>Fungi</taxon>
        <taxon>Dikarya</taxon>
        <taxon>Basidiomycota</taxon>
        <taxon>Agaricomycotina</taxon>
        <taxon>Agaricomycetes</taxon>
        <taxon>Agaricomycetidae</taxon>
        <taxon>Agaricales</taxon>
        <taxon>Marasmiineae</taxon>
        <taxon>Marasmiaceae</taxon>
        <taxon>Paramarasmius</taxon>
    </lineage>
</organism>
<accession>A0AAW0AYV3</accession>
<proteinExistence type="predicted"/>
<evidence type="ECO:0000313" key="1">
    <source>
        <dbReference type="EMBL" id="KAK7017944.1"/>
    </source>
</evidence>
<protein>
    <submittedName>
        <fullName evidence="1">Uncharacterized protein</fullName>
    </submittedName>
</protein>
<name>A0AAW0AYV3_9AGAR</name>